<evidence type="ECO:0000259" key="6">
    <source>
        <dbReference type="PROSITE" id="PS51078"/>
    </source>
</evidence>
<dbReference type="InterPro" id="IPR050707">
    <property type="entry name" value="HTH_MetabolicPath_Reg"/>
</dbReference>
<dbReference type="InterPro" id="IPR036388">
    <property type="entry name" value="WH-like_DNA-bd_sf"/>
</dbReference>
<dbReference type="RefSeq" id="WP_382422546.1">
    <property type="nucleotide sequence ID" value="NZ_JBHSCW010000006.1"/>
</dbReference>
<dbReference type="Pfam" id="PF09339">
    <property type="entry name" value="HTH_IclR"/>
    <property type="match status" value="1"/>
</dbReference>
<dbReference type="EMBL" id="JBHSCW010000006">
    <property type="protein sequence ID" value="MFC4352199.1"/>
    <property type="molecule type" value="Genomic_DNA"/>
</dbReference>
<dbReference type="SMART" id="SM00346">
    <property type="entry name" value="HTH_ICLR"/>
    <property type="match status" value="1"/>
</dbReference>
<dbReference type="Gene3D" id="3.30.450.40">
    <property type="match status" value="1"/>
</dbReference>
<sequence>MARRSSPLTPPDAPEREPQGSLARGLAVLDHLLDASQPQALRQIAGATGLDSSTVHRLLKALEETGHVIRTGNRSYMPSPKAVSPLPLMHPLKQLRREAQPVLQALANEIGETVVLVLYMDIERMVVEIAQTQGSLTPYYDTWLHGPLHCSGAGKALLLKLEPERRHAVLGPDPFRALTPRTLTSRQALEENLERAGQRGYATSRDEHHMGLTAISANIHDWHHAALGCLVMTGHSRAFDEARIESVGETLRRSAELLLFQAPSLRSAAESLGH</sequence>
<evidence type="ECO:0000259" key="5">
    <source>
        <dbReference type="PROSITE" id="PS51077"/>
    </source>
</evidence>
<evidence type="ECO:0000313" key="7">
    <source>
        <dbReference type="EMBL" id="MFC4352199.1"/>
    </source>
</evidence>
<protein>
    <submittedName>
        <fullName evidence="7">IclR family transcriptional regulator</fullName>
    </submittedName>
</protein>
<dbReference type="InterPro" id="IPR029016">
    <property type="entry name" value="GAF-like_dom_sf"/>
</dbReference>
<dbReference type="InterPro" id="IPR014757">
    <property type="entry name" value="Tscrpt_reg_IclR_C"/>
</dbReference>
<evidence type="ECO:0000256" key="4">
    <source>
        <dbReference type="SAM" id="MobiDB-lite"/>
    </source>
</evidence>
<reference evidence="8" key="1">
    <citation type="journal article" date="2019" name="Int. J. Syst. Evol. Microbiol.">
        <title>The Global Catalogue of Microorganisms (GCM) 10K type strain sequencing project: providing services to taxonomists for standard genome sequencing and annotation.</title>
        <authorList>
            <consortium name="The Broad Institute Genomics Platform"/>
            <consortium name="The Broad Institute Genome Sequencing Center for Infectious Disease"/>
            <person name="Wu L."/>
            <person name="Ma J."/>
        </authorList>
    </citation>
    <scope>NUCLEOTIDE SEQUENCE [LARGE SCALE GENOMIC DNA]</scope>
    <source>
        <strain evidence="8">CECT 8472</strain>
    </source>
</reference>
<keyword evidence="2" id="KW-0238">DNA-binding</keyword>
<keyword evidence="3" id="KW-0804">Transcription</keyword>
<comment type="caution">
    <text evidence="7">The sequence shown here is derived from an EMBL/GenBank/DDBJ whole genome shotgun (WGS) entry which is preliminary data.</text>
</comment>
<evidence type="ECO:0000256" key="2">
    <source>
        <dbReference type="ARBA" id="ARBA00023125"/>
    </source>
</evidence>
<evidence type="ECO:0000256" key="3">
    <source>
        <dbReference type="ARBA" id="ARBA00023163"/>
    </source>
</evidence>
<keyword evidence="1" id="KW-0805">Transcription regulation</keyword>
<dbReference type="Pfam" id="PF01614">
    <property type="entry name" value="IclR_C"/>
    <property type="match status" value="1"/>
</dbReference>
<gene>
    <name evidence="7" type="ORF">ACFOW6_11680</name>
</gene>
<accession>A0ABV8UM71</accession>
<dbReference type="Gene3D" id="1.10.10.10">
    <property type="entry name" value="Winged helix-like DNA-binding domain superfamily/Winged helix DNA-binding domain"/>
    <property type="match status" value="1"/>
</dbReference>
<dbReference type="PROSITE" id="PS51078">
    <property type="entry name" value="ICLR_ED"/>
    <property type="match status" value="1"/>
</dbReference>
<feature type="region of interest" description="Disordered" evidence="4">
    <location>
        <begin position="1"/>
        <end position="21"/>
    </location>
</feature>
<dbReference type="PANTHER" id="PTHR30136:SF24">
    <property type="entry name" value="HTH-TYPE TRANSCRIPTIONAL REPRESSOR ALLR"/>
    <property type="match status" value="1"/>
</dbReference>
<dbReference type="SUPFAM" id="SSF55781">
    <property type="entry name" value="GAF domain-like"/>
    <property type="match status" value="1"/>
</dbReference>
<feature type="domain" description="IclR-ED" evidence="6">
    <location>
        <begin position="81"/>
        <end position="274"/>
    </location>
</feature>
<evidence type="ECO:0000256" key="1">
    <source>
        <dbReference type="ARBA" id="ARBA00023015"/>
    </source>
</evidence>
<dbReference type="PROSITE" id="PS51077">
    <property type="entry name" value="HTH_ICLR"/>
    <property type="match status" value="1"/>
</dbReference>
<dbReference type="SUPFAM" id="SSF46785">
    <property type="entry name" value="Winged helix' DNA-binding domain"/>
    <property type="match status" value="1"/>
</dbReference>
<dbReference type="Proteomes" id="UP001595799">
    <property type="component" value="Unassembled WGS sequence"/>
</dbReference>
<evidence type="ECO:0000313" key="8">
    <source>
        <dbReference type="Proteomes" id="UP001595799"/>
    </source>
</evidence>
<dbReference type="PANTHER" id="PTHR30136">
    <property type="entry name" value="HELIX-TURN-HELIX TRANSCRIPTIONAL REGULATOR, ICLR FAMILY"/>
    <property type="match status" value="1"/>
</dbReference>
<proteinExistence type="predicted"/>
<organism evidence="7 8">
    <name type="scientific">Fodinicurvata halophila</name>
    <dbReference type="NCBI Taxonomy" id="1419723"/>
    <lineage>
        <taxon>Bacteria</taxon>
        <taxon>Pseudomonadati</taxon>
        <taxon>Pseudomonadota</taxon>
        <taxon>Alphaproteobacteria</taxon>
        <taxon>Rhodospirillales</taxon>
        <taxon>Rhodovibrionaceae</taxon>
        <taxon>Fodinicurvata</taxon>
    </lineage>
</organism>
<name>A0ABV8UM71_9PROT</name>
<dbReference type="InterPro" id="IPR005471">
    <property type="entry name" value="Tscrpt_reg_IclR_N"/>
</dbReference>
<feature type="domain" description="HTH iclR-type" evidence="5">
    <location>
        <begin position="19"/>
        <end position="80"/>
    </location>
</feature>
<dbReference type="InterPro" id="IPR036390">
    <property type="entry name" value="WH_DNA-bd_sf"/>
</dbReference>
<keyword evidence="8" id="KW-1185">Reference proteome</keyword>